<proteinExistence type="predicted"/>
<name>A0ABW9XN57_9BACL</name>
<reference evidence="1 2" key="1">
    <citation type="submission" date="2020-01" db="EMBL/GenBank/DDBJ databases">
        <title>Paenibacillus soybeanensis sp. nov. isolated from the nodules of soybean (Glycine max(L.) Merr).</title>
        <authorList>
            <person name="Wang H."/>
        </authorList>
    </citation>
    <scope>NUCLEOTIDE SEQUENCE [LARGE SCALE GENOMIC DNA]</scope>
    <source>
        <strain evidence="1 2">T1</strain>
    </source>
</reference>
<organism evidence="1 2">
    <name type="scientific">Paenibacillus glycinis</name>
    <dbReference type="NCBI Taxonomy" id="2697035"/>
    <lineage>
        <taxon>Bacteria</taxon>
        <taxon>Bacillati</taxon>
        <taxon>Bacillota</taxon>
        <taxon>Bacilli</taxon>
        <taxon>Bacillales</taxon>
        <taxon>Paenibacillaceae</taxon>
        <taxon>Paenibacillus</taxon>
    </lineage>
</organism>
<evidence type="ECO:0000313" key="1">
    <source>
        <dbReference type="EMBL" id="NBD24062.1"/>
    </source>
</evidence>
<dbReference type="EMBL" id="JAAAMV010000004">
    <property type="protein sequence ID" value="NBD24062.1"/>
    <property type="molecule type" value="Genomic_DNA"/>
</dbReference>
<gene>
    <name evidence="1" type="ORF">GT019_09270</name>
</gene>
<sequence>MGNTRLTGLRMTRESLSYIDAMHSILTHRGWFRQSKAMLAGMTVSGFRFTVDRELNADSWHAYNWVAEHFLAADFIGVTASSKAGFSFAPTFPLYQKHAVAMIKQSIDDGIGAVFWKDDFVIAAGYDDEEGALLYDDGSDPDGELHRLPYGDFGRNASPYWYYQTLEAQLAVDELEIYRESFMQAIYKWETHDPMLPEHAYACGKQAYAAFIACIDGGVYRRHEAASLITRYAAAKRDISAYADRLAMIWPACESIAACYAQVSNLFARLSICLPAGDDLRAVRLLREAMALEDQAIASMKSLMRERIQNRFEDIALR</sequence>
<keyword evidence="2" id="KW-1185">Reference proteome</keyword>
<evidence type="ECO:0000313" key="2">
    <source>
        <dbReference type="Proteomes" id="UP000665561"/>
    </source>
</evidence>
<dbReference type="RefSeq" id="WP_161742868.1">
    <property type="nucleotide sequence ID" value="NZ_JAAAMV010000004.1"/>
</dbReference>
<accession>A0ABW9XN57</accession>
<protein>
    <recommendedName>
        <fullName evidence="3">HEPN domain-containing protein</fullName>
    </recommendedName>
</protein>
<dbReference type="Proteomes" id="UP000665561">
    <property type="component" value="Unassembled WGS sequence"/>
</dbReference>
<evidence type="ECO:0008006" key="3">
    <source>
        <dbReference type="Google" id="ProtNLM"/>
    </source>
</evidence>
<comment type="caution">
    <text evidence="1">The sequence shown here is derived from an EMBL/GenBank/DDBJ whole genome shotgun (WGS) entry which is preliminary data.</text>
</comment>